<organism evidence="1 2">
    <name type="scientific">Paenibacillus apii</name>
    <dbReference type="NCBI Taxonomy" id="1850370"/>
    <lineage>
        <taxon>Bacteria</taxon>
        <taxon>Bacillati</taxon>
        <taxon>Bacillota</taxon>
        <taxon>Bacilli</taxon>
        <taxon>Bacillales</taxon>
        <taxon>Paenibacillaceae</taxon>
        <taxon>Paenibacillus</taxon>
    </lineage>
</organism>
<dbReference type="Proteomes" id="UP000480151">
    <property type="component" value="Unassembled WGS sequence"/>
</dbReference>
<protein>
    <submittedName>
        <fullName evidence="1">Uncharacterized protein</fullName>
    </submittedName>
</protein>
<comment type="caution">
    <text evidence="1">The sequence shown here is derived from an EMBL/GenBank/DDBJ whole genome shotgun (WGS) entry which is preliminary data.</text>
</comment>
<keyword evidence="2" id="KW-1185">Reference proteome</keyword>
<sequence length="86" mass="9576">MNGRKLSECLALLPANMRLVDRLTNREWLPTAADLLREISAGRREDGVGYRISVKGGRKVTVIVDGSGRLAYVEAWHLRPEEEVSG</sequence>
<evidence type="ECO:0000313" key="2">
    <source>
        <dbReference type="Proteomes" id="UP000480151"/>
    </source>
</evidence>
<dbReference type="EMBL" id="JAAKGU010000001">
    <property type="protein sequence ID" value="NGM81210.1"/>
    <property type="molecule type" value="Genomic_DNA"/>
</dbReference>
<dbReference type="RefSeq" id="WP_165093803.1">
    <property type="nucleotide sequence ID" value="NZ_JAAKGU010000001.1"/>
</dbReference>
<accession>A0A6M1PD77</accession>
<dbReference type="AlphaFoldDB" id="A0A6M1PD77"/>
<evidence type="ECO:0000313" key="1">
    <source>
        <dbReference type="EMBL" id="NGM81210.1"/>
    </source>
</evidence>
<gene>
    <name evidence="1" type="ORF">G5B47_02155</name>
</gene>
<name>A0A6M1PD77_9BACL</name>
<reference evidence="1 2" key="1">
    <citation type="submission" date="2020-02" db="EMBL/GenBank/DDBJ databases">
        <authorList>
            <person name="Gao J."/>
            <person name="Sun J."/>
        </authorList>
    </citation>
    <scope>NUCLEOTIDE SEQUENCE [LARGE SCALE GENOMIC DNA]</scope>
    <source>
        <strain evidence="1 2">7124</strain>
    </source>
</reference>
<proteinExistence type="predicted"/>